<dbReference type="STRING" id="1782.AWC18_10305"/>
<dbReference type="Proteomes" id="UP000193108">
    <property type="component" value="Unassembled WGS sequence"/>
</dbReference>
<feature type="region of interest" description="Disordered" evidence="1">
    <location>
        <begin position="371"/>
        <end position="409"/>
    </location>
</feature>
<dbReference type="EMBL" id="LQPI01000040">
    <property type="protein sequence ID" value="ORW21260.1"/>
    <property type="molecule type" value="Genomic_DNA"/>
</dbReference>
<accession>A0A1X1ZDD3</accession>
<dbReference type="PANTHER" id="PTHR33371">
    <property type="entry name" value="INTERMEMBRANE PHOSPHOLIPID TRANSPORT SYSTEM BINDING PROTEIN MLAD-RELATED"/>
    <property type="match status" value="1"/>
</dbReference>
<dbReference type="Pfam" id="PF02470">
    <property type="entry name" value="MlaD"/>
    <property type="match status" value="1"/>
</dbReference>
<comment type="caution">
    <text evidence="4">The sequence shown here is derived from an EMBL/GenBank/DDBJ whole genome shotgun (WGS) entry which is preliminary data.</text>
</comment>
<evidence type="ECO:0000256" key="1">
    <source>
        <dbReference type="SAM" id="MobiDB-lite"/>
    </source>
</evidence>
<dbReference type="InterPro" id="IPR052336">
    <property type="entry name" value="MlaD_Phospholipid_Transporter"/>
</dbReference>
<evidence type="ECO:0000256" key="2">
    <source>
        <dbReference type="SAM" id="SignalP"/>
    </source>
</evidence>
<keyword evidence="2" id="KW-0732">Signal</keyword>
<gene>
    <name evidence="4" type="ORF">AWC18_10305</name>
</gene>
<dbReference type="AlphaFoldDB" id="A0A1X1ZDD3"/>
<feature type="domain" description="Mce/MlaD" evidence="3">
    <location>
        <begin position="39"/>
        <end position="115"/>
    </location>
</feature>
<keyword evidence="5" id="KW-1185">Reference proteome</keyword>
<evidence type="ECO:0000313" key="5">
    <source>
        <dbReference type="Proteomes" id="UP000193108"/>
    </source>
</evidence>
<reference evidence="4 5" key="1">
    <citation type="submission" date="2016-01" db="EMBL/GenBank/DDBJ databases">
        <title>The new phylogeny of the genus Mycobacterium.</title>
        <authorList>
            <person name="Tarcisio F."/>
            <person name="Conor M."/>
            <person name="Antonella G."/>
            <person name="Elisabetta G."/>
            <person name="Giulia F.S."/>
            <person name="Sara T."/>
            <person name="Anna F."/>
            <person name="Clotilde B."/>
            <person name="Roberto B."/>
            <person name="Veronica D.S."/>
            <person name="Fabio R."/>
            <person name="Monica P."/>
            <person name="Olivier J."/>
            <person name="Enrico T."/>
            <person name="Nicola S."/>
        </authorList>
    </citation>
    <scope>NUCLEOTIDE SEQUENCE [LARGE SCALE GENOMIC DNA]</scope>
    <source>
        <strain evidence="4 5">DSM 44164</strain>
    </source>
</reference>
<organism evidence="4 5">
    <name type="scientific">Mycolicibacter nonchromogenicus</name>
    <name type="common">Mycobacterium nonchromogenicum</name>
    <dbReference type="NCBI Taxonomy" id="1782"/>
    <lineage>
        <taxon>Bacteria</taxon>
        <taxon>Bacillati</taxon>
        <taxon>Actinomycetota</taxon>
        <taxon>Actinomycetes</taxon>
        <taxon>Mycobacteriales</taxon>
        <taxon>Mycobacteriaceae</taxon>
        <taxon>Mycolicibacter</taxon>
    </lineage>
</organism>
<feature type="chain" id="PRO_5039339581" evidence="2">
    <location>
        <begin position="25"/>
        <end position="409"/>
    </location>
</feature>
<evidence type="ECO:0000259" key="3">
    <source>
        <dbReference type="Pfam" id="PF02470"/>
    </source>
</evidence>
<feature type="signal peptide" evidence="2">
    <location>
        <begin position="1"/>
        <end position="24"/>
    </location>
</feature>
<evidence type="ECO:0000313" key="4">
    <source>
        <dbReference type="EMBL" id="ORW21260.1"/>
    </source>
</evidence>
<name>A0A1X1ZDD3_MYCNO</name>
<dbReference type="InterPro" id="IPR003399">
    <property type="entry name" value="Mce/MlaD"/>
</dbReference>
<proteinExistence type="predicted"/>
<dbReference type="RefSeq" id="WP_085138620.1">
    <property type="nucleotide sequence ID" value="NZ_LQPI01000040.1"/>
</dbReference>
<feature type="compositionally biased region" description="Pro residues" evidence="1">
    <location>
        <begin position="388"/>
        <end position="409"/>
    </location>
</feature>
<dbReference type="PROSITE" id="PS51257">
    <property type="entry name" value="PROKAR_LIPOPROTEIN"/>
    <property type="match status" value="1"/>
</dbReference>
<dbReference type="PANTHER" id="PTHR33371:SF15">
    <property type="entry name" value="LIPOPROTEIN LPRN"/>
    <property type="match status" value="1"/>
</dbReference>
<sequence length="409" mass="41941">MRAGTRSTLAAAMVLAGTVSSCSAGLDRLPLPAPSPGARTYPITATFSDALNLPTKAKVRLSGADVGEVESMEARDYTAVVRMRISADTQIPVGTTAELRAATPLGDIFVSLKPPATAEPDGPMMGPGDAIPPGATATAASVEQVLSTASLLSNGGTIRNIINVVNGMGHAVGGKGEDLKQFLDESTRAVQNLSDRSTAIKQVLAHSGELATTLADRQRVLDDAIEASAPALGAIAGNTDPIVDLTGSVNRIALQLAKFPSVRGEPSRSMIADLNRLSAGLDAAANAPDASLENFSRVFGPMLKLTNSTSSHVDIDLADLAVGAFADPHHPGDPGSHGPTREDFRNMVGSISYALIKVRDKFWGAPTVPPGLVPPPDLIGPRPDALTPAPPRPNLLAPGPAPSAPAGTP</sequence>
<protein>
    <submittedName>
        <fullName evidence="4">Mammalian cell entry protein</fullName>
    </submittedName>
</protein>
<dbReference type="GO" id="GO:0005576">
    <property type="term" value="C:extracellular region"/>
    <property type="evidence" value="ECO:0007669"/>
    <property type="project" value="TreeGrafter"/>
</dbReference>